<name>A0A841ELS1_9BACT</name>
<gene>
    <name evidence="2" type="ORF">HNP25_003768</name>
</gene>
<dbReference type="EMBL" id="JACHKT010000035">
    <property type="protein sequence ID" value="MBB6005097.1"/>
    <property type="molecule type" value="Genomic_DNA"/>
</dbReference>
<dbReference type="AlphaFoldDB" id="A0A841ELS1"/>
<evidence type="ECO:0000313" key="3">
    <source>
        <dbReference type="Proteomes" id="UP000524404"/>
    </source>
</evidence>
<reference evidence="2 3" key="1">
    <citation type="submission" date="2020-08" db="EMBL/GenBank/DDBJ databases">
        <title>Functional genomics of gut bacteria from endangered species of beetles.</title>
        <authorList>
            <person name="Carlos-Shanley C."/>
        </authorList>
    </citation>
    <scope>NUCLEOTIDE SEQUENCE [LARGE SCALE GENOMIC DNA]</scope>
    <source>
        <strain evidence="2 3">S00070</strain>
    </source>
</reference>
<dbReference type="RefSeq" id="WP_184136611.1">
    <property type="nucleotide sequence ID" value="NZ_JACHKT010000035.1"/>
</dbReference>
<accession>A0A841ELS1</accession>
<comment type="caution">
    <text evidence="2">The sequence shown here is derived from an EMBL/GenBank/DDBJ whole genome shotgun (WGS) entry which is preliminary data.</text>
</comment>
<proteinExistence type="predicted"/>
<keyword evidence="3" id="KW-1185">Reference proteome</keyword>
<evidence type="ECO:0000313" key="2">
    <source>
        <dbReference type="EMBL" id="MBB6005097.1"/>
    </source>
</evidence>
<protein>
    <submittedName>
        <fullName evidence="2">Uncharacterized protein</fullName>
    </submittedName>
</protein>
<feature type="region of interest" description="Disordered" evidence="1">
    <location>
        <begin position="43"/>
        <end position="76"/>
    </location>
</feature>
<dbReference type="Proteomes" id="UP000524404">
    <property type="component" value="Unassembled WGS sequence"/>
</dbReference>
<sequence>MKFKFIKYLIPFIFLGLGIKGILCSTEFQQVSTSKVTKFKLPTRSTHSDSPDAVDDFVNTNHVNSNSEESDDNDDEDYYTSWFSKTSKDAHHVYINHISENYVFSHQLIFNYLPKIYLKIRVLRL</sequence>
<evidence type="ECO:0000256" key="1">
    <source>
        <dbReference type="SAM" id="MobiDB-lite"/>
    </source>
</evidence>
<organism evidence="2 3">
    <name type="scientific">Arcicella rosea</name>
    <dbReference type="NCBI Taxonomy" id="502909"/>
    <lineage>
        <taxon>Bacteria</taxon>
        <taxon>Pseudomonadati</taxon>
        <taxon>Bacteroidota</taxon>
        <taxon>Cytophagia</taxon>
        <taxon>Cytophagales</taxon>
        <taxon>Flectobacillaceae</taxon>
        <taxon>Arcicella</taxon>
    </lineage>
</organism>